<protein>
    <submittedName>
        <fullName evidence="4">Bacterial extracellular solute-binding protein</fullName>
    </submittedName>
</protein>
<proteinExistence type="inferred from homology"/>
<evidence type="ECO:0000313" key="4">
    <source>
        <dbReference type="EMBL" id="OQA59958.1"/>
    </source>
</evidence>
<reference evidence="4" key="1">
    <citation type="submission" date="2017-02" db="EMBL/GenBank/DDBJ databases">
        <title>Delving into the versatile metabolic prowess of the omnipresent phylum Bacteroidetes.</title>
        <authorList>
            <person name="Nobu M.K."/>
            <person name="Mei R."/>
            <person name="Narihiro T."/>
            <person name="Kuroda K."/>
            <person name="Liu W.-T."/>
        </authorList>
    </citation>
    <scope>NUCLEOTIDE SEQUENCE</scope>
    <source>
        <strain evidence="4">ADurb.Bin276</strain>
    </source>
</reference>
<evidence type="ECO:0000256" key="3">
    <source>
        <dbReference type="SAM" id="SignalP"/>
    </source>
</evidence>
<dbReference type="PANTHER" id="PTHR43649:SF12">
    <property type="entry name" value="DIACETYLCHITOBIOSE BINDING PROTEIN DASA"/>
    <property type="match status" value="1"/>
</dbReference>
<evidence type="ECO:0000256" key="1">
    <source>
        <dbReference type="ARBA" id="ARBA00004418"/>
    </source>
</evidence>
<comment type="subcellular location">
    <subcellularLocation>
        <location evidence="1">Periplasm</location>
    </subcellularLocation>
</comment>
<gene>
    <name evidence="4" type="ORF">BWY41_00727</name>
</gene>
<accession>A0A1V5SZR9</accession>
<dbReference type="GO" id="GO:0042597">
    <property type="term" value="C:periplasmic space"/>
    <property type="evidence" value="ECO:0007669"/>
    <property type="project" value="UniProtKB-SubCell"/>
</dbReference>
<dbReference type="AlphaFoldDB" id="A0A1V5SZR9"/>
<dbReference type="Gene3D" id="3.40.190.10">
    <property type="entry name" value="Periplasmic binding protein-like II"/>
    <property type="match status" value="2"/>
</dbReference>
<organism evidence="4">
    <name type="scientific">Candidatus Atribacter allofermentans</name>
    <dbReference type="NCBI Taxonomy" id="1852833"/>
    <lineage>
        <taxon>Bacteria</taxon>
        <taxon>Pseudomonadati</taxon>
        <taxon>Atribacterota</taxon>
        <taxon>Atribacteria</taxon>
        <taxon>Atribacterales</taxon>
        <taxon>Atribacteraceae</taxon>
        <taxon>Atribacter</taxon>
    </lineage>
</organism>
<sequence>MRKKGTKILLGVLVLVVVSALISFAFAQDMDQLEIDTANAVFEAADKGQPDPSWQGKKFTIAVLASGPHGAISGPLFFWRPFWEKLTGATYDVAEIPFGELQAKIFTDLATETGNYDAIVGPSFFYGDYIANDWIIPIDKYFDDARMPKWNRDAIAAPIRELYQWGGKWYGFNNDHDGMVIYFRKDLFNDPKWQEEFKNEFNYDLPVRPDSWQEILDLAKFFNGKDWNGDGKEDFGISMHLKVGEQGFFNYIALAGGFVVMPAPGDNPAKVTRFHNQFWFDPETMKPLTNTPGHVKAMEMLVELCKYGPAAMVSWGLGEAWDIFLRGDCAMVFTFGDVGTLSQDTRVSVVQGKLGVVPIPGSSEVYDLETNAWVKMDKSNLVANESGASWHGVITKYAEDPDMIAHFFSWQATPEINHWNVAWGWSGIDPGTIYDFLEPEGQAKIEDYTTTGYNEADIREFLDAYNTMWFKYPLSIPYLRIAGAADYIESLDIHMSEALTGQASPQEALDRVASDWENITEELGREEQKALYWDAIGYTGE</sequence>
<feature type="signal peptide" evidence="3">
    <location>
        <begin position="1"/>
        <end position="27"/>
    </location>
</feature>
<evidence type="ECO:0000256" key="2">
    <source>
        <dbReference type="ARBA" id="ARBA00008520"/>
    </source>
</evidence>
<dbReference type="SUPFAM" id="SSF53850">
    <property type="entry name" value="Periplasmic binding protein-like II"/>
    <property type="match status" value="1"/>
</dbReference>
<dbReference type="Proteomes" id="UP000485569">
    <property type="component" value="Unassembled WGS sequence"/>
</dbReference>
<keyword evidence="3" id="KW-0732">Signal</keyword>
<dbReference type="InterPro" id="IPR050490">
    <property type="entry name" value="Bact_solute-bd_prot1"/>
</dbReference>
<dbReference type="EMBL" id="MWBQ01000043">
    <property type="protein sequence ID" value="OQA59958.1"/>
    <property type="molecule type" value="Genomic_DNA"/>
</dbReference>
<dbReference type="PANTHER" id="PTHR43649">
    <property type="entry name" value="ARABINOSE-BINDING PROTEIN-RELATED"/>
    <property type="match status" value="1"/>
</dbReference>
<comment type="caution">
    <text evidence="4">The sequence shown here is derived from an EMBL/GenBank/DDBJ whole genome shotgun (WGS) entry which is preliminary data.</text>
</comment>
<comment type="similarity">
    <text evidence="2">Belongs to the bacterial solute-binding protein 1 family.</text>
</comment>
<name>A0A1V5SZR9_9BACT</name>
<dbReference type="Pfam" id="PF01547">
    <property type="entry name" value="SBP_bac_1"/>
    <property type="match status" value="1"/>
</dbReference>
<feature type="chain" id="PRO_5012076343" evidence="3">
    <location>
        <begin position="28"/>
        <end position="541"/>
    </location>
</feature>
<dbReference type="InterPro" id="IPR006059">
    <property type="entry name" value="SBP"/>
</dbReference>